<sequence length="103" mass="10895">MEWFTKKKLEIIVEAVVVGRLTTLLDGLGVTGYTVVPALAGSGHGGSWSSDGQATAAGTMVVVTVIVAAERVDTVVDPVFKLVRRQMGILTLSDVLVLRGDHF</sequence>
<accession>A0A931HZG7</accession>
<evidence type="ECO:0000313" key="4">
    <source>
        <dbReference type="Proteomes" id="UP000631694"/>
    </source>
</evidence>
<reference evidence="3" key="1">
    <citation type="submission" date="2020-12" db="EMBL/GenBank/DDBJ databases">
        <title>Methylobrevis albus sp. nov., isolated from fresh water lack sediment.</title>
        <authorList>
            <person name="Zou Q."/>
        </authorList>
    </citation>
    <scope>NUCLEOTIDE SEQUENCE</scope>
    <source>
        <strain evidence="3">L22</strain>
    </source>
</reference>
<dbReference type="GO" id="GO:0006808">
    <property type="term" value="P:regulation of nitrogen utilization"/>
    <property type="evidence" value="ECO:0007669"/>
    <property type="project" value="InterPro"/>
</dbReference>
<dbReference type="Proteomes" id="UP000631694">
    <property type="component" value="Unassembled WGS sequence"/>
</dbReference>
<dbReference type="InterPro" id="IPR011322">
    <property type="entry name" value="N-reg_PII-like_a/b"/>
</dbReference>
<evidence type="ECO:0000256" key="1">
    <source>
        <dbReference type="ARBA" id="ARBA00015681"/>
    </source>
</evidence>
<name>A0A931HZG7_9HYPH</name>
<dbReference type="Pfam" id="PF00543">
    <property type="entry name" value="P-II"/>
    <property type="match status" value="1"/>
</dbReference>
<keyword evidence="4" id="KW-1185">Reference proteome</keyword>
<dbReference type="GO" id="GO:0030234">
    <property type="term" value="F:enzyme regulator activity"/>
    <property type="evidence" value="ECO:0007669"/>
    <property type="project" value="InterPro"/>
</dbReference>
<evidence type="ECO:0000313" key="3">
    <source>
        <dbReference type="EMBL" id="MBH0236218.1"/>
    </source>
</evidence>
<proteinExistence type="predicted"/>
<dbReference type="EMBL" id="JADZLT010000016">
    <property type="protein sequence ID" value="MBH0236218.1"/>
    <property type="molecule type" value="Genomic_DNA"/>
</dbReference>
<dbReference type="AlphaFoldDB" id="A0A931HZG7"/>
<dbReference type="InterPro" id="IPR015867">
    <property type="entry name" value="N-reg_PII/ATP_PRibTrfase_C"/>
</dbReference>
<gene>
    <name evidence="3" type="ORF">I5731_00135</name>
</gene>
<comment type="function">
    <text evidence="2">In nitrogen-limiting conditions, when the ratio of Gln to 2-ketoglutarate decreases, P-II is uridylylated to P-II-UMP. P-II-UMP allows the deadenylation of glutamine synthetase (GS), thus activating the enzyme. Conversely, in nitrogen excess P-II is deuridylated and promotes the adenylation of GS. P-II indirectly controls the transcription of the GS gene (glnA). P-II prevents NR-II-catalyzed conversion of NR-I to NR-I-phosphate, the transcriptional activator of glnA. When P-II is uridylylated to P-II-UMP, these events are reversed.</text>
</comment>
<dbReference type="Gene3D" id="3.30.70.120">
    <property type="match status" value="1"/>
</dbReference>
<organism evidence="3 4">
    <name type="scientific">Methylobrevis albus</name>
    <dbReference type="NCBI Taxonomy" id="2793297"/>
    <lineage>
        <taxon>Bacteria</taxon>
        <taxon>Pseudomonadati</taxon>
        <taxon>Pseudomonadota</taxon>
        <taxon>Alphaproteobacteria</taxon>
        <taxon>Hyphomicrobiales</taxon>
        <taxon>Pleomorphomonadaceae</taxon>
        <taxon>Methylobrevis</taxon>
    </lineage>
</organism>
<protein>
    <recommendedName>
        <fullName evidence="1">Nitrogen regulatory protein P-II</fullName>
    </recommendedName>
</protein>
<evidence type="ECO:0000256" key="2">
    <source>
        <dbReference type="ARBA" id="ARBA00025238"/>
    </source>
</evidence>
<dbReference type="SUPFAM" id="SSF54913">
    <property type="entry name" value="GlnB-like"/>
    <property type="match status" value="1"/>
</dbReference>
<comment type="caution">
    <text evidence="3">The sequence shown here is derived from an EMBL/GenBank/DDBJ whole genome shotgun (WGS) entry which is preliminary data.</text>
</comment>
<dbReference type="InterPro" id="IPR002187">
    <property type="entry name" value="N-reg_PII"/>
</dbReference>
<dbReference type="RefSeq" id="WP_197309325.1">
    <property type="nucleotide sequence ID" value="NZ_JADZLT010000016.1"/>
</dbReference>